<name>A0A8G1REE3_9EURO</name>
<feature type="domain" description="Chitin-binding type-2" evidence="1">
    <location>
        <begin position="54"/>
        <end position="109"/>
    </location>
</feature>
<proteinExistence type="predicted"/>
<dbReference type="OrthoDB" id="6020543at2759"/>
<dbReference type="Pfam" id="PF01607">
    <property type="entry name" value="CBM_14"/>
    <property type="match status" value="1"/>
</dbReference>
<protein>
    <recommendedName>
        <fullName evidence="1">Chitin-binding type-2 domain-containing protein</fullName>
    </recommendedName>
</protein>
<dbReference type="InterPro" id="IPR002557">
    <property type="entry name" value="Chitin-bd_dom"/>
</dbReference>
<dbReference type="Proteomes" id="UP000249789">
    <property type="component" value="Unassembled WGS sequence"/>
</dbReference>
<dbReference type="SUPFAM" id="SSF57625">
    <property type="entry name" value="Invertebrate chitin-binding proteins"/>
    <property type="match status" value="1"/>
</dbReference>
<dbReference type="GO" id="GO:0005576">
    <property type="term" value="C:extracellular region"/>
    <property type="evidence" value="ECO:0007669"/>
    <property type="project" value="InterPro"/>
</dbReference>
<accession>A0A8G1REE3</accession>
<dbReference type="AlphaFoldDB" id="A0A8G1REE3"/>
<gene>
    <name evidence="2" type="ORF">BO72DRAFT_532015</name>
</gene>
<keyword evidence="3" id="KW-1185">Reference proteome</keyword>
<evidence type="ECO:0000313" key="2">
    <source>
        <dbReference type="EMBL" id="RAK72292.1"/>
    </source>
</evidence>
<dbReference type="PROSITE" id="PS50940">
    <property type="entry name" value="CHIT_BIND_II"/>
    <property type="match status" value="1"/>
</dbReference>
<dbReference type="VEuPathDB" id="FungiDB:BO72DRAFT_532015"/>
<dbReference type="Gene3D" id="2.170.140.10">
    <property type="entry name" value="Chitin binding domain"/>
    <property type="match status" value="1"/>
</dbReference>
<dbReference type="GO" id="GO:0008061">
    <property type="term" value="F:chitin binding"/>
    <property type="evidence" value="ECO:0007669"/>
    <property type="project" value="InterPro"/>
</dbReference>
<dbReference type="EMBL" id="KZ824698">
    <property type="protein sequence ID" value="RAK72292.1"/>
    <property type="molecule type" value="Genomic_DNA"/>
</dbReference>
<dbReference type="SMART" id="SM00494">
    <property type="entry name" value="ChtBD2"/>
    <property type="match status" value="1"/>
</dbReference>
<organism evidence="2 3">
    <name type="scientific">Aspergillus fijiensis CBS 313.89</name>
    <dbReference type="NCBI Taxonomy" id="1448319"/>
    <lineage>
        <taxon>Eukaryota</taxon>
        <taxon>Fungi</taxon>
        <taxon>Dikarya</taxon>
        <taxon>Ascomycota</taxon>
        <taxon>Pezizomycotina</taxon>
        <taxon>Eurotiomycetes</taxon>
        <taxon>Eurotiomycetidae</taxon>
        <taxon>Eurotiales</taxon>
        <taxon>Aspergillaceae</taxon>
        <taxon>Aspergillus</taxon>
    </lineage>
</organism>
<dbReference type="RefSeq" id="XP_040796304.1">
    <property type="nucleotide sequence ID" value="XM_040950412.1"/>
</dbReference>
<reference evidence="2 3" key="1">
    <citation type="submission" date="2018-02" db="EMBL/GenBank/DDBJ databases">
        <title>The genomes of Aspergillus section Nigri reveals drivers in fungal speciation.</title>
        <authorList>
            <consortium name="DOE Joint Genome Institute"/>
            <person name="Vesth T.C."/>
            <person name="Nybo J."/>
            <person name="Theobald S."/>
            <person name="Brandl J."/>
            <person name="Frisvad J.C."/>
            <person name="Nielsen K.F."/>
            <person name="Lyhne E.K."/>
            <person name="Kogle M.E."/>
            <person name="Kuo A."/>
            <person name="Riley R."/>
            <person name="Clum A."/>
            <person name="Nolan M."/>
            <person name="Lipzen A."/>
            <person name="Salamov A."/>
            <person name="Henrissat B."/>
            <person name="Wiebenga A."/>
            <person name="De vries R.P."/>
            <person name="Grigoriev I.V."/>
            <person name="Mortensen U.H."/>
            <person name="Andersen M.R."/>
            <person name="Baker S.E."/>
        </authorList>
    </citation>
    <scope>NUCLEOTIDE SEQUENCE [LARGE SCALE GENOMIC DNA]</scope>
    <source>
        <strain evidence="2 3">CBS 313.89</strain>
    </source>
</reference>
<sequence length="116" mass="12939">MNINIDRFRRPMRWGAAHSSQILLPSPVLPLTMRLLHQALTVFLAAVLLDTAAAADCRPGATRPDRFDCHAYHRCDAGEFVRLHCAPGQAYSVYTGTCEPEWRSPGCHQGVTQEIH</sequence>
<evidence type="ECO:0000259" key="1">
    <source>
        <dbReference type="PROSITE" id="PS50940"/>
    </source>
</evidence>
<dbReference type="GeneID" id="63867747"/>
<evidence type="ECO:0000313" key="3">
    <source>
        <dbReference type="Proteomes" id="UP000249789"/>
    </source>
</evidence>
<dbReference type="InterPro" id="IPR036508">
    <property type="entry name" value="Chitin-bd_dom_sf"/>
</dbReference>